<dbReference type="STRING" id="857291.HMPREF9138_01926"/>
<proteinExistence type="predicted"/>
<reference evidence="1 2" key="1">
    <citation type="submission" date="2011-10" db="EMBL/GenBank/DDBJ databases">
        <title>The Genome Sequence of Prevotella histicola F0411.</title>
        <authorList>
            <consortium name="The Broad Institute Genome Sequencing Platform"/>
            <person name="Earl A."/>
            <person name="Ward D."/>
            <person name="Feldgarden M."/>
            <person name="Gevers D."/>
            <person name="Izard J."/>
            <person name="Ganesan A."/>
            <person name="Blanton J.M."/>
            <person name="Baranova O.V."/>
            <person name="Tanner A.C."/>
            <person name="Mathney J.M.J."/>
            <person name="Dewhirst F.E."/>
            <person name="Young S.K."/>
            <person name="Zeng Q."/>
            <person name="Gargeya S."/>
            <person name="Fitzgerald M."/>
            <person name="Haas B."/>
            <person name="Abouelleil A."/>
            <person name="Alvarado L."/>
            <person name="Arachchi H.M."/>
            <person name="Berlin A."/>
            <person name="Brown A."/>
            <person name="Chapman S.B."/>
            <person name="Chen Z."/>
            <person name="Dunbar C."/>
            <person name="Freedman E."/>
            <person name="Gearin G."/>
            <person name="Gellesch M."/>
            <person name="Goldberg J."/>
            <person name="Griggs A."/>
            <person name="Gujja S."/>
            <person name="Heiman D."/>
            <person name="Howarth C."/>
            <person name="Larson L."/>
            <person name="Lui A."/>
            <person name="MacDonald P.J.P."/>
            <person name="Montmayeur A."/>
            <person name="Murphy C."/>
            <person name="Neiman D."/>
            <person name="Pearson M."/>
            <person name="Priest M."/>
            <person name="Roberts A."/>
            <person name="Saif S."/>
            <person name="Shea T."/>
            <person name="Shenoy N."/>
            <person name="Sisk P."/>
            <person name="Stolte C."/>
            <person name="Sykes S."/>
            <person name="Wortman J."/>
            <person name="Nusbaum C."/>
            <person name="Birren B."/>
        </authorList>
    </citation>
    <scope>NUCLEOTIDE SEQUENCE [LARGE SCALE GENOMIC DNA]</scope>
    <source>
        <strain evidence="1 2">F0411</strain>
    </source>
</reference>
<accession>G6AIJ9</accession>
<dbReference type="AlphaFoldDB" id="G6AIJ9"/>
<name>G6AIJ9_9BACT</name>
<dbReference type="EMBL" id="AFXP01000021">
    <property type="protein sequence ID" value="EHG15474.1"/>
    <property type="molecule type" value="Genomic_DNA"/>
</dbReference>
<dbReference type="HOGENOM" id="CLU_112424_1_0_10"/>
<sequence>MIKGGTGGSNTQTGLLYEAKTDLKVFLNSKEGYKVEGTRVFYHGDLVARFFKKHELYGFLKSNNIDWKQHISKKLLPDGCIYVIVNNTVFIIEVKYQQVSGSVDEKLQTCDFKRKEYIKLFSKLNYKVEYCYVLSDWFHHEQYKDVLDYVISVNCRYYFTYIPLHEFGLPVPQETPKDDVIPSYEM</sequence>
<comment type="caution">
    <text evidence="1">The sequence shown here is derived from an EMBL/GenBank/DDBJ whole genome shotgun (WGS) entry which is preliminary data.</text>
</comment>
<evidence type="ECO:0000313" key="2">
    <source>
        <dbReference type="Proteomes" id="UP000004597"/>
    </source>
</evidence>
<dbReference type="RefSeq" id="WP_008823836.1">
    <property type="nucleotide sequence ID" value="NZ_JH376765.1"/>
</dbReference>
<dbReference type="GeneID" id="66732460"/>
<protein>
    <submittedName>
        <fullName evidence="1">Uncharacterized protein</fullName>
    </submittedName>
</protein>
<organism evidence="1 2">
    <name type="scientific">Prevotella histicola F0411</name>
    <dbReference type="NCBI Taxonomy" id="857291"/>
    <lineage>
        <taxon>Bacteria</taxon>
        <taxon>Pseudomonadati</taxon>
        <taxon>Bacteroidota</taxon>
        <taxon>Bacteroidia</taxon>
        <taxon>Bacteroidales</taxon>
        <taxon>Prevotellaceae</taxon>
        <taxon>Prevotella</taxon>
    </lineage>
</organism>
<gene>
    <name evidence="1" type="ORF">HMPREF9138_01926</name>
</gene>
<dbReference type="PATRIC" id="fig|857291.3.peg.1923"/>
<evidence type="ECO:0000313" key="1">
    <source>
        <dbReference type="EMBL" id="EHG15474.1"/>
    </source>
</evidence>
<keyword evidence="2" id="KW-1185">Reference proteome</keyword>
<dbReference type="Proteomes" id="UP000004597">
    <property type="component" value="Unassembled WGS sequence"/>
</dbReference>